<reference evidence="2" key="1">
    <citation type="journal article" date="2023" name="Mol. Phylogenet. Evol.">
        <title>Genome-scale phylogeny and comparative genomics of the fungal order Sordariales.</title>
        <authorList>
            <person name="Hensen N."/>
            <person name="Bonometti L."/>
            <person name="Westerberg I."/>
            <person name="Brannstrom I.O."/>
            <person name="Guillou S."/>
            <person name="Cros-Aarteil S."/>
            <person name="Calhoun S."/>
            <person name="Haridas S."/>
            <person name="Kuo A."/>
            <person name="Mondo S."/>
            <person name="Pangilinan J."/>
            <person name="Riley R."/>
            <person name="LaButti K."/>
            <person name="Andreopoulos B."/>
            <person name="Lipzen A."/>
            <person name="Chen C."/>
            <person name="Yan M."/>
            <person name="Daum C."/>
            <person name="Ng V."/>
            <person name="Clum A."/>
            <person name="Steindorff A."/>
            <person name="Ohm R.A."/>
            <person name="Martin F."/>
            <person name="Silar P."/>
            <person name="Natvig D.O."/>
            <person name="Lalanne C."/>
            <person name="Gautier V."/>
            <person name="Ament-Velasquez S.L."/>
            <person name="Kruys A."/>
            <person name="Hutchinson M.I."/>
            <person name="Powell A.J."/>
            <person name="Barry K."/>
            <person name="Miller A.N."/>
            <person name="Grigoriev I.V."/>
            <person name="Debuchy R."/>
            <person name="Gladieux P."/>
            <person name="Hiltunen Thoren M."/>
            <person name="Johannesson H."/>
        </authorList>
    </citation>
    <scope>NUCLEOTIDE SEQUENCE</scope>
    <source>
        <strain evidence="2">CBS 958.72</strain>
    </source>
</reference>
<dbReference type="EMBL" id="JAULSN010000001">
    <property type="protein sequence ID" value="KAK3382526.1"/>
    <property type="molecule type" value="Genomic_DNA"/>
</dbReference>
<sequence>MNLLIINGIAMLLAPALATPIADDRSLAESHKVDARRELAKRVQGVHLANCNNNAYSMVVFCANDGSSSCNSFPTTASRCFPAGGGLEIWEGDAASCTFSTDITFSCGANNFGSLDVFKDDQHTMFFDDNRKACNSIYYCLPGSDVINFSLTKRAVAQATGTAGAA</sequence>
<name>A0AAE0NJ77_9PEZI</name>
<gene>
    <name evidence="2" type="ORF">B0T24DRAFT_714607</name>
</gene>
<evidence type="ECO:0000256" key="1">
    <source>
        <dbReference type="SAM" id="SignalP"/>
    </source>
</evidence>
<feature type="chain" id="PRO_5041918153" evidence="1">
    <location>
        <begin position="19"/>
        <end position="166"/>
    </location>
</feature>
<evidence type="ECO:0000313" key="3">
    <source>
        <dbReference type="Proteomes" id="UP001287356"/>
    </source>
</evidence>
<dbReference type="AlphaFoldDB" id="A0AAE0NJ77"/>
<accession>A0AAE0NJ77</accession>
<proteinExistence type="predicted"/>
<keyword evidence="3" id="KW-1185">Reference proteome</keyword>
<protein>
    <submittedName>
        <fullName evidence="2">Uncharacterized protein</fullName>
    </submittedName>
</protein>
<reference evidence="2" key="2">
    <citation type="submission" date="2023-06" db="EMBL/GenBank/DDBJ databases">
        <authorList>
            <consortium name="Lawrence Berkeley National Laboratory"/>
            <person name="Haridas S."/>
            <person name="Hensen N."/>
            <person name="Bonometti L."/>
            <person name="Westerberg I."/>
            <person name="Brannstrom I.O."/>
            <person name="Guillou S."/>
            <person name="Cros-Aarteil S."/>
            <person name="Calhoun S."/>
            <person name="Kuo A."/>
            <person name="Mondo S."/>
            <person name="Pangilinan J."/>
            <person name="Riley R."/>
            <person name="Labutti K."/>
            <person name="Andreopoulos B."/>
            <person name="Lipzen A."/>
            <person name="Chen C."/>
            <person name="Yanf M."/>
            <person name="Daum C."/>
            <person name="Ng V."/>
            <person name="Clum A."/>
            <person name="Steindorff A."/>
            <person name="Ohm R."/>
            <person name="Martin F."/>
            <person name="Silar P."/>
            <person name="Natvig D."/>
            <person name="Lalanne C."/>
            <person name="Gautier V."/>
            <person name="Ament-Velasquez S.L."/>
            <person name="Kruys A."/>
            <person name="Hutchinson M.I."/>
            <person name="Powell A.J."/>
            <person name="Barry K."/>
            <person name="Miller A.N."/>
            <person name="Grigoriev I.V."/>
            <person name="Debuchy R."/>
            <person name="Gladieux P."/>
            <person name="Thoren M.H."/>
            <person name="Johannesson H."/>
        </authorList>
    </citation>
    <scope>NUCLEOTIDE SEQUENCE</scope>
    <source>
        <strain evidence="2">CBS 958.72</strain>
    </source>
</reference>
<feature type="signal peptide" evidence="1">
    <location>
        <begin position="1"/>
        <end position="18"/>
    </location>
</feature>
<organism evidence="2 3">
    <name type="scientific">Lasiosphaeria ovina</name>
    <dbReference type="NCBI Taxonomy" id="92902"/>
    <lineage>
        <taxon>Eukaryota</taxon>
        <taxon>Fungi</taxon>
        <taxon>Dikarya</taxon>
        <taxon>Ascomycota</taxon>
        <taxon>Pezizomycotina</taxon>
        <taxon>Sordariomycetes</taxon>
        <taxon>Sordariomycetidae</taxon>
        <taxon>Sordariales</taxon>
        <taxon>Lasiosphaeriaceae</taxon>
        <taxon>Lasiosphaeria</taxon>
    </lineage>
</organism>
<dbReference type="Proteomes" id="UP001287356">
    <property type="component" value="Unassembled WGS sequence"/>
</dbReference>
<keyword evidence="1" id="KW-0732">Signal</keyword>
<comment type="caution">
    <text evidence="2">The sequence shown here is derived from an EMBL/GenBank/DDBJ whole genome shotgun (WGS) entry which is preliminary data.</text>
</comment>
<evidence type="ECO:0000313" key="2">
    <source>
        <dbReference type="EMBL" id="KAK3382526.1"/>
    </source>
</evidence>